<evidence type="ECO:0000256" key="10">
    <source>
        <dbReference type="ARBA" id="ARBA00023002"/>
    </source>
</evidence>
<dbReference type="InterPro" id="IPR007867">
    <property type="entry name" value="GMC_OxRtase_C"/>
</dbReference>
<dbReference type="InterPro" id="IPR036188">
    <property type="entry name" value="FAD/NAD-bd_sf"/>
</dbReference>
<dbReference type="PIRSF" id="PIRSF028937">
    <property type="entry name" value="Lg_Ch_AO"/>
    <property type="match status" value="1"/>
</dbReference>
<feature type="region of interest" description="Disordered" evidence="14">
    <location>
        <begin position="1"/>
        <end position="20"/>
    </location>
</feature>
<dbReference type="Proteomes" id="UP000443090">
    <property type="component" value="Unassembled WGS sequence"/>
</dbReference>
<gene>
    <name evidence="18" type="primary">FAO2</name>
    <name evidence="18" type="ORF">LOCC1_G002950</name>
</gene>
<dbReference type="OrthoDB" id="269227at2759"/>
<feature type="domain" description="Glucose-methanol-choline oxidoreductase C-terminal" evidence="17">
    <location>
        <begin position="589"/>
        <end position="734"/>
    </location>
</feature>
<evidence type="ECO:0000256" key="2">
    <source>
        <dbReference type="ARBA" id="ARBA00003842"/>
    </source>
</evidence>
<dbReference type="PANTHER" id="PTHR46056">
    <property type="entry name" value="LONG-CHAIN-ALCOHOL OXIDASE"/>
    <property type="match status" value="1"/>
</dbReference>
<evidence type="ECO:0000259" key="17">
    <source>
        <dbReference type="Pfam" id="PF05199"/>
    </source>
</evidence>
<evidence type="ECO:0000256" key="6">
    <source>
        <dbReference type="ARBA" id="ARBA00022630"/>
    </source>
</evidence>
<dbReference type="InterPro" id="IPR012400">
    <property type="entry name" value="Long_Oxdase"/>
</dbReference>
<evidence type="ECO:0000256" key="11">
    <source>
        <dbReference type="ARBA" id="ARBA00023136"/>
    </source>
</evidence>
<evidence type="ECO:0000256" key="12">
    <source>
        <dbReference type="PIRNR" id="PIRNR028937"/>
    </source>
</evidence>
<proteinExistence type="inferred from homology"/>
<feature type="domain" description="FAD-dependent oxidoreductase 2 FAD-binding" evidence="16">
    <location>
        <begin position="223"/>
        <end position="254"/>
    </location>
</feature>
<evidence type="ECO:0000256" key="13">
    <source>
        <dbReference type="PIRSR" id="PIRSR028937-1"/>
    </source>
</evidence>
<evidence type="ECO:0000259" key="16">
    <source>
        <dbReference type="Pfam" id="PF00890"/>
    </source>
</evidence>
<evidence type="ECO:0000256" key="7">
    <source>
        <dbReference type="ARBA" id="ARBA00022692"/>
    </source>
</evidence>
<name>A0A8H8S605_9HELO</name>
<reference evidence="18 19" key="1">
    <citation type="submission" date="2018-05" db="EMBL/GenBank/DDBJ databases">
        <title>Genome sequencing and assembly of the regulated plant pathogen Lachnellula willkommii and related sister species for the development of diagnostic species identification markers.</title>
        <authorList>
            <person name="Giroux E."/>
            <person name="Bilodeau G."/>
        </authorList>
    </citation>
    <scope>NUCLEOTIDE SEQUENCE [LARGE SCALE GENOMIC DNA]</scope>
    <source>
        <strain evidence="18 19">CBS 160.35</strain>
    </source>
</reference>
<evidence type="ECO:0000313" key="18">
    <source>
        <dbReference type="EMBL" id="TVY47316.1"/>
    </source>
</evidence>
<keyword evidence="6" id="KW-0285">Flavoprotein</keyword>
<sequence>MASTVKPLVTPLPDGPNEEPLTAGQWTTIMAIMDTIIPSIRQDTTANRIISTISNLTLPDAEYNATSGHVQKTMVNAPDSKSLDLYLDEKASDIPGFEALLKRTLAHYTPEESRKGLALVLSALDTRAGSLMLTGYVLPIHKQPIHIRQEILDRWSQSYLPTLTTFAKLMSQIGKICWLKTSPTYQKISGFPQVPDHYEPGPHYQYEFMQFPTSSEPETIETDVVVVGSGCGGAVCAKNLAEAGNRVLVVDKAYYYPPSQLPMTEENAGVHMFDNGGAIVTDDSSLTVLAGSSWGGGGTINWSASLQTQDYVRKEWARDRGLSFFETAEFQSCLDRVCRRMGVSTDYIRHNHGNEVLLEGSRKLGYHAKAVPQNTGGAEHFCGHCGIGCGAAQKQGPVVSFLPDAARAGAKFMEGFQVNKVLFEDSNKTKAIGVEGEWVSRNGRGSVDGPLSERIVRKVIINAKKVIISCGTLWSPVVLMNSGLKNWQIGRNLYLHPVNLVAAVFKEDVRPWEGGILTSVCTSFENQDGHGHGAKVETSLMLPAMFLTLMNWTNGLEYKMNALKFRHMNGFISIGRDRDTGRIYPDPVNGKPRVAYTPSAYDRAHIMEGIIAIAKICYVEGATEIHPFIGGVKPFIRDPEEILASTAGNEPDLGVSDPQFQAWLEELKRIGNKPPAGTFPSAHQMGSNRMSAKAKDGVVDVKGKVWGTENLYVSDASVFPSASGVNPMITNMAISDWISNNIAKEMRGVKSTVEARL</sequence>
<comment type="similarity">
    <text evidence="4 12">Belongs to the GMC oxidoreductase family.</text>
</comment>
<dbReference type="InterPro" id="IPR003953">
    <property type="entry name" value="FAD-dep_OxRdtase_2_FAD-bd"/>
</dbReference>
<dbReference type="InterPro" id="IPR000172">
    <property type="entry name" value="GMC_OxRdtase_N"/>
</dbReference>
<accession>A0A8H8S605</accession>
<dbReference type="GO" id="GO:0050660">
    <property type="term" value="F:flavin adenine dinucleotide binding"/>
    <property type="evidence" value="ECO:0007669"/>
    <property type="project" value="InterPro"/>
</dbReference>
<dbReference type="PANTHER" id="PTHR46056:SF12">
    <property type="entry name" value="LONG-CHAIN-ALCOHOL OXIDASE"/>
    <property type="match status" value="1"/>
</dbReference>
<evidence type="ECO:0000256" key="3">
    <source>
        <dbReference type="ARBA" id="ARBA00004370"/>
    </source>
</evidence>
<keyword evidence="9" id="KW-1133">Transmembrane helix</keyword>
<keyword evidence="8" id="KW-0274">FAD</keyword>
<evidence type="ECO:0000256" key="14">
    <source>
        <dbReference type="SAM" id="MobiDB-lite"/>
    </source>
</evidence>
<dbReference type="SUPFAM" id="SSF51905">
    <property type="entry name" value="FAD/NAD(P)-binding domain"/>
    <property type="match status" value="1"/>
</dbReference>
<comment type="subcellular location">
    <subcellularLocation>
        <location evidence="3">Membrane</location>
    </subcellularLocation>
</comment>
<evidence type="ECO:0000256" key="1">
    <source>
        <dbReference type="ARBA" id="ARBA00000920"/>
    </source>
</evidence>
<dbReference type="EMBL" id="QGMI01000099">
    <property type="protein sequence ID" value="TVY47316.1"/>
    <property type="molecule type" value="Genomic_DNA"/>
</dbReference>
<evidence type="ECO:0000256" key="5">
    <source>
        <dbReference type="ARBA" id="ARBA00013125"/>
    </source>
</evidence>
<keyword evidence="11" id="KW-0472">Membrane</keyword>
<protein>
    <recommendedName>
        <fullName evidence="5 12">Long-chain-alcohol oxidase</fullName>
        <ecNumber evidence="5 12">1.1.3.20</ecNumber>
    </recommendedName>
</protein>
<dbReference type="GO" id="GO:0046577">
    <property type="term" value="F:long-chain-alcohol oxidase activity"/>
    <property type="evidence" value="ECO:0007669"/>
    <property type="project" value="UniProtKB-EC"/>
</dbReference>
<evidence type="ECO:0000259" key="15">
    <source>
        <dbReference type="Pfam" id="PF00732"/>
    </source>
</evidence>
<dbReference type="AlphaFoldDB" id="A0A8H8S605"/>
<dbReference type="EC" id="1.1.3.20" evidence="5 12"/>
<dbReference type="Gene3D" id="3.50.50.60">
    <property type="entry name" value="FAD/NAD(P)-binding domain"/>
    <property type="match status" value="2"/>
</dbReference>
<comment type="function">
    <text evidence="2">Long-chain fatty alcohol oxidase involved in the omega-oxidation pathway of lipid degradation.</text>
</comment>
<organism evidence="18 19">
    <name type="scientific">Lachnellula occidentalis</name>
    <dbReference type="NCBI Taxonomy" id="215460"/>
    <lineage>
        <taxon>Eukaryota</taxon>
        <taxon>Fungi</taxon>
        <taxon>Dikarya</taxon>
        <taxon>Ascomycota</taxon>
        <taxon>Pezizomycotina</taxon>
        <taxon>Leotiomycetes</taxon>
        <taxon>Helotiales</taxon>
        <taxon>Lachnaceae</taxon>
        <taxon>Lachnellula</taxon>
    </lineage>
</organism>
<keyword evidence="19" id="KW-1185">Reference proteome</keyword>
<comment type="catalytic activity">
    <reaction evidence="1 12">
        <text>a long-chain primary fatty alcohol + O2 = a long-chain fatty aldehyde + H2O2</text>
        <dbReference type="Rhea" id="RHEA:22756"/>
        <dbReference type="ChEBI" id="CHEBI:15379"/>
        <dbReference type="ChEBI" id="CHEBI:16240"/>
        <dbReference type="ChEBI" id="CHEBI:17176"/>
        <dbReference type="ChEBI" id="CHEBI:77396"/>
        <dbReference type="EC" id="1.1.3.20"/>
    </reaction>
</comment>
<dbReference type="Pfam" id="PF05199">
    <property type="entry name" value="GMC_oxred_C"/>
    <property type="match status" value="1"/>
</dbReference>
<feature type="active site" description="Proton acceptor" evidence="13">
    <location>
        <position position="683"/>
    </location>
</feature>
<feature type="domain" description="Glucose-methanol-choline oxidoreductase N-terminal" evidence="15">
    <location>
        <begin position="272"/>
        <end position="498"/>
    </location>
</feature>
<keyword evidence="7" id="KW-0812">Transmembrane</keyword>
<comment type="caution">
    <text evidence="18">The sequence shown here is derived from an EMBL/GenBank/DDBJ whole genome shotgun (WGS) entry which is preliminary data.</text>
</comment>
<dbReference type="Pfam" id="PF00890">
    <property type="entry name" value="FAD_binding_2"/>
    <property type="match status" value="1"/>
</dbReference>
<dbReference type="GO" id="GO:0016020">
    <property type="term" value="C:membrane"/>
    <property type="evidence" value="ECO:0007669"/>
    <property type="project" value="UniProtKB-SubCell"/>
</dbReference>
<dbReference type="Pfam" id="PF00732">
    <property type="entry name" value="GMC_oxred_N"/>
    <property type="match status" value="1"/>
</dbReference>
<evidence type="ECO:0000256" key="8">
    <source>
        <dbReference type="ARBA" id="ARBA00022827"/>
    </source>
</evidence>
<evidence type="ECO:0000256" key="4">
    <source>
        <dbReference type="ARBA" id="ARBA00010790"/>
    </source>
</evidence>
<keyword evidence="10 12" id="KW-0560">Oxidoreductase</keyword>
<evidence type="ECO:0000313" key="19">
    <source>
        <dbReference type="Proteomes" id="UP000443090"/>
    </source>
</evidence>
<evidence type="ECO:0000256" key="9">
    <source>
        <dbReference type="ARBA" id="ARBA00022989"/>
    </source>
</evidence>